<comment type="caution">
    <text evidence="4">The sequence shown here is derived from an EMBL/GenBank/DDBJ whole genome shotgun (WGS) entry which is preliminary data.</text>
</comment>
<dbReference type="PANTHER" id="PTHR33969:SF2">
    <property type="entry name" value="SEGREGATION AND CONDENSATION PROTEIN A"/>
    <property type="match status" value="1"/>
</dbReference>
<dbReference type="Proteomes" id="UP001281731">
    <property type="component" value="Unassembled WGS sequence"/>
</dbReference>
<dbReference type="Pfam" id="PF02616">
    <property type="entry name" value="SMC_ScpA"/>
    <property type="match status" value="1"/>
</dbReference>
<proteinExistence type="predicted"/>
<evidence type="ECO:0000256" key="2">
    <source>
        <dbReference type="ARBA" id="ARBA00044777"/>
    </source>
</evidence>
<gene>
    <name evidence="4" type="ORF">R6G80_02300</name>
</gene>
<name>A0AAW9HXL5_9ACTO</name>
<dbReference type="AlphaFoldDB" id="A0AAW9HXL5"/>
<dbReference type="EMBL" id="JAWNGC010000002">
    <property type="protein sequence ID" value="MDY5154556.1"/>
    <property type="molecule type" value="Genomic_DNA"/>
</dbReference>
<reference evidence="4" key="1">
    <citation type="submission" date="2023-10" db="EMBL/GenBank/DDBJ databases">
        <title>Whole Genome based description of the genera Actinobaculum and Actinotignum reveals a complex phylogenetic relationship within the species included in the genus Actinotignum.</title>
        <authorList>
            <person name="Jensen C.S."/>
            <person name="Dargis R."/>
            <person name="Kemp M."/>
            <person name="Christensen J.J."/>
        </authorList>
    </citation>
    <scope>NUCLEOTIDE SEQUENCE</scope>
    <source>
        <strain evidence="4">SLA_B511</strain>
    </source>
</reference>
<accession>A0AAW9HXL5</accession>
<feature type="region of interest" description="Disordered" evidence="3">
    <location>
        <begin position="288"/>
        <end position="309"/>
    </location>
</feature>
<dbReference type="Gene3D" id="6.10.250.2410">
    <property type="match status" value="1"/>
</dbReference>
<evidence type="ECO:0000256" key="1">
    <source>
        <dbReference type="ARBA" id="ARBA00022829"/>
    </source>
</evidence>
<keyword evidence="1" id="KW-0159">Chromosome partition</keyword>
<evidence type="ECO:0000313" key="4">
    <source>
        <dbReference type="EMBL" id="MDY5154556.1"/>
    </source>
</evidence>
<dbReference type="GO" id="GO:0007059">
    <property type="term" value="P:chromosome segregation"/>
    <property type="evidence" value="ECO:0007669"/>
    <property type="project" value="UniProtKB-KW"/>
</dbReference>
<dbReference type="RefSeq" id="WP_320756332.1">
    <property type="nucleotide sequence ID" value="NZ_JAWNGC010000002.1"/>
</dbReference>
<dbReference type="InterPro" id="IPR003768">
    <property type="entry name" value="ScpA"/>
</dbReference>
<evidence type="ECO:0000256" key="3">
    <source>
        <dbReference type="SAM" id="MobiDB-lite"/>
    </source>
</evidence>
<evidence type="ECO:0000313" key="5">
    <source>
        <dbReference type="Proteomes" id="UP001281731"/>
    </source>
</evidence>
<dbReference type="PANTHER" id="PTHR33969">
    <property type="entry name" value="SEGREGATION AND CONDENSATION PROTEIN A"/>
    <property type="match status" value="1"/>
</dbReference>
<sequence>MMNTQQQDTAPTPQFIVDLDVYSGPFSVLLDLIAKKSLDVTTVALAEVTDDFLAFIHEHEGFDISTMSEFLVVASTLLDMKATRLLPTEPKDDEDWELIEQRDFLFAKLLQYRAYKQVADDIRVRMEKESLSFGRDVPLEERFAKAVPKTRLNLTVEDLVMLVAQVYARSDAPRVGIAHLHHPLVDVPSQVTYIRDLLSKARGTTTFAELCATAPNTATVVSRFLAVLFLLRNKAIAIEQPQPFSPLILTATPAEEEGGIYGGEMGSYGGEMGSYDDEMGIDDEETGFHNAEMESYNEKTGVYDEETRN</sequence>
<organism evidence="4 5">
    <name type="scientific">Actinotignum urinale</name>
    <dbReference type="NCBI Taxonomy" id="190146"/>
    <lineage>
        <taxon>Bacteria</taxon>
        <taxon>Bacillati</taxon>
        <taxon>Actinomycetota</taxon>
        <taxon>Actinomycetes</taxon>
        <taxon>Actinomycetales</taxon>
        <taxon>Actinomycetaceae</taxon>
        <taxon>Actinotignum</taxon>
    </lineage>
</organism>
<protein>
    <recommendedName>
        <fullName evidence="2">Segregation and condensation protein A</fullName>
    </recommendedName>
</protein>